<dbReference type="EMBL" id="QEWW01000002">
    <property type="protein sequence ID" value="PWD87023.1"/>
    <property type="molecule type" value="Genomic_DNA"/>
</dbReference>
<dbReference type="Pfam" id="PF13413">
    <property type="entry name" value="HTH_25"/>
    <property type="match status" value="1"/>
</dbReference>
<evidence type="ECO:0000313" key="6">
    <source>
        <dbReference type="Proteomes" id="UP000245059"/>
    </source>
</evidence>
<comment type="caution">
    <text evidence="4">The sequence shown here is derived from an EMBL/GenBank/DDBJ whole genome shotgun (WGS) entry which is preliminary data.</text>
</comment>
<dbReference type="Gene3D" id="1.10.260.40">
    <property type="entry name" value="lambda repressor-like DNA-binding domains"/>
    <property type="match status" value="1"/>
</dbReference>
<dbReference type="GO" id="GO:0003677">
    <property type="term" value="F:DNA binding"/>
    <property type="evidence" value="ECO:0007669"/>
    <property type="project" value="InterPro"/>
</dbReference>
<keyword evidence="7" id="KW-1185">Reference proteome</keyword>
<dbReference type="SUPFAM" id="SSF47413">
    <property type="entry name" value="lambda repressor-like DNA-binding domains"/>
    <property type="match status" value="1"/>
</dbReference>
<dbReference type="Pfam" id="PF13464">
    <property type="entry name" value="RodZ_C"/>
    <property type="match status" value="1"/>
</dbReference>
<organism evidence="4 6">
    <name type="scientific">Ignatzschineria cameli</name>
    <dbReference type="NCBI Taxonomy" id="2182793"/>
    <lineage>
        <taxon>Bacteria</taxon>
        <taxon>Pseudomonadati</taxon>
        <taxon>Pseudomonadota</taxon>
        <taxon>Gammaproteobacteria</taxon>
        <taxon>Cardiobacteriales</taxon>
        <taxon>Ignatzschineriaceae</taxon>
        <taxon>Ignatzschineria</taxon>
    </lineage>
</organism>
<evidence type="ECO:0000259" key="3">
    <source>
        <dbReference type="SMART" id="SM00530"/>
    </source>
</evidence>
<evidence type="ECO:0000256" key="2">
    <source>
        <dbReference type="SAM" id="Phobius"/>
    </source>
</evidence>
<dbReference type="InterPro" id="IPR025194">
    <property type="entry name" value="RodZ-like_C"/>
</dbReference>
<feature type="coiled-coil region" evidence="1">
    <location>
        <begin position="342"/>
        <end position="399"/>
    </location>
</feature>
<dbReference type="InterPro" id="IPR001387">
    <property type="entry name" value="Cro/C1-type_HTH"/>
</dbReference>
<sequence length="487" mass="54999">MNAQELGAKLREIRLEKGLSIEQVSRVLSLRPALVEAMESGDYREIGALLYAKNYLKKYLQFLGIDDPHFSASIEGLTDGLDPKSQGFYETSKVKLEVEEKKRSNNFKYYLLFVLLLLAIFAYLYQSGMIPSPFKEKLSTEGQGAVSLPNERLPSLELEYSLKEKELTSYDEMSFEEILLDATQQQQDLMVNEVHGTESLLHLESEAFADDPEKAHLVMLNLQSELSSEPELLALPYQKGEYQRSGNYTVLGKALRNYAPLLTDNRLPLIDLGSKRGAMQFIASKNHIDYLYQQPNTLRLGLLVPTIFEQQLAALEASKLSLYDRESGYYPFINRVVTQRVLQKLETEYQTLKATEEHLNTLADAEDADENLYATLEANRLAQEEMESAITALTALLEQKAVVTIVAQDITTVEIEDAKGRQIANKVLKRGDQYQLEGQGILDIYLGNPAVIDRIMVNGAPIPEYHYKPLTEEAVSVRFSLNSGQYL</sequence>
<gene>
    <name evidence="4" type="ORF">DC077_04190</name>
    <name evidence="5" type="ORF">DC078_01060</name>
</gene>
<reference evidence="4" key="1">
    <citation type="journal article" date="2018" name="Genome Announc.">
        <title>Ignatzschineria cameli sp. nov., isolated from necrotic foot tissue of dromedaries (Camelus dromedarius) and associated maggots (Wohlfahrtia species) in Dubai.</title>
        <authorList>
            <person name="Tsang C.C."/>
            <person name="Tang J.Y."/>
            <person name="Fong J.Y."/>
            <person name="Kinne J."/>
            <person name="Lee H.H."/>
            <person name="Joseph M."/>
            <person name="Jose S."/>
            <person name="Schuster R.K."/>
            <person name="Tang Y."/>
            <person name="Sivakumar S."/>
            <person name="Chen J.H."/>
            <person name="Teng J.L."/>
            <person name="Lau S.K."/>
            <person name="Wernery U."/>
            <person name="Woo P.C."/>
        </authorList>
    </citation>
    <scope>NUCLEOTIDE SEQUENCE</scope>
    <source>
        <strain evidence="4">UAE-HKU57</strain>
        <strain evidence="5">UAE-HKU58</strain>
    </source>
</reference>
<dbReference type="PANTHER" id="PTHR34475:SF1">
    <property type="entry name" value="CYTOSKELETON PROTEIN RODZ"/>
    <property type="match status" value="1"/>
</dbReference>
<evidence type="ECO:0000313" key="5">
    <source>
        <dbReference type="EMBL" id="PWD94160.1"/>
    </source>
</evidence>
<name>A0A2U2ARY7_9GAMM</name>
<keyword evidence="1" id="KW-0175">Coiled coil</keyword>
<keyword evidence="2" id="KW-0812">Transmembrane</keyword>
<evidence type="ECO:0000313" key="4">
    <source>
        <dbReference type="EMBL" id="PWD87023.1"/>
    </source>
</evidence>
<accession>A0A2U2ARY7</accession>
<proteinExistence type="predicted"/>
<dbReference type="OrthoDB" id="9790252at2"/>
<reference evidence="6 7" key="2">
    <citation type="submission" date="2018-05" db="EMBL/GenBank/DDBJ databases">
        <title>Ignatzschineria dubaiensis sp. nov., isolated from necrotic foot tissues of dromedaries (Camelus dromedarius) and associated maggots in Dubai, United Arab Emirates.</title>
        <authorList>
            <person name="Tsang C.C."/>
            <person name="Tang J.Y.M."/>
            <person name="Fong J.Y.H."/>
            <person name="Kinne J."/>
            <person name="Lee H.H."/>
            <person name="Joseph M."/>
            <person name="Jose S."/>
            <person name="Schuster R.K."/>
            <person name="Tang Y."/>
            <person name="Sivakumar S."/>
            <person name="Chen J.H.K."/>
            <person name="Teng J.L.L."/>
            <person name="Lau S.K.P."/>
            <person name="Wernery U."/>
            <person name="Woo P.C.Y."/>
        </authorList>
    </citation>
    <scope>NUCLEOTIDE SEQUENCE [LARGE SCALE GENOMIC DNA]</scope>
    <source>
        <strain evidence="6">UAE-HKU57</strain>
        <strain evidence="7">UAE-HKU58</strain>
    </source>
</reference>
<dbReference type="AlphaFoldDB" id="A0A2U2ARY7"/>
<dbReference type="Proteomes" id="UP000245059">
    <property type="component" value="Unassembled WGS sequence"/>
</dbReference>
<dbReference type="CDD" id="cd00093">
    <property type="entry name" value="HTH_XRE"/>
    <property type="match status" value="1"/>
</dbReference>
<evidence type="ECO:0000313" key="7">
    <source>
        <dbReference type="Proteomes" id="UP000245217"/>
    </source>
</evidence>
<dbReference type="InterPro" id="IPR010982">
    <property type="entry name" value="Lambda_DNA-bd_dom_sf"/>
</dbReference>
<dbReference type="EMBL" id="QEWV01000001">
    <property type="protein sequence ID" value="PWD94160.1"/>
    <property type="molecule type" value="Genomic_DNA"/>
</dbReference>
<keyword evidence="2" id="KW-1133">Transmembrane helix</keyword>
<dbReference type="Proteomes" id="UP000245217">
    <property type="component" value="Unassembled WGS sequence"/>
</dbReference>
<dbReference type="RefSeq" id="WP_109200769.1">
    <property type="nucleotide sequence ID" value="NZ_QEWS01000001.1"/>
</dbReference>
<dbReference type="PANTHER" id="PTHR34475">
    <property type="match status" value="1"/>
</dbReference>
<evidence type="ECO:0000256" key="1">
    <source>
        <dbReference type="SAM" id="Coils"/>
    </source>
</evidence>
<feature type="transmembrane region" description="Helical" evidence="2">
    <location>
        <begin position="109"/>
        <end position="125"/>
    </location>
</feature>
<dbReference type="InterPro" id="IPR050400">
    <property type="entry name" value="Bact_Cytoskel_RodZ"/>
</dbReference>
<keyword evidence="2" id="KW-0472">Membrane</keyword>
<feature type="domain" description="HTH cro/C1-type" evidence="3">
    <location>
        <begin position="9"/>
        <end position="70"/>
    </location>
</feature>
<dbReference type="SMART" id="SM00530">
    <property type="entry name" value="HTH_XRE"/>
    <property type="match status" value="1"/>
</dbReference>
<protein>
    <recommendedName>
        <fullName evidence="3">HTH cro/C1-type domain-containing protein</fullName>
    </recommendedName>
</protein>